<comment type="similarity">
    <text evidence="2">Belongs to the SAM hydrolase / SAM-dependent halogenase family.</text>
</comment>
<dbReference type="EMBL" id="CP000828">
    <property type="protein sequence ID" value="ABW28620.1"/>
    <property type="molecule type" value="Genomic_DNA"/>
</dbReference>
<dbReference type="InterPro" id="IPR023227">
    <property type="entry name" value="SAM_OH_AdoTrfase_C_sf"/>
</dbReference>
<dbReference type="InterPro" id="IPR023228">
    <property type="entry name" value="SAM_OH_AdoTrfase_N_sf"/>
</dbReference>
<evidence type="ECO:0000259" key="3">
    <source>
        <dbReference type="Pfam" id="PF01887"/>
    </source>
</evidence>
<evidence type="ECO:0000256" key="1">
    <source>
        <dbReference type="ARBA" id="ARBA00022691"/>
    </source>
</evidence>
<evidence type="ECO:0000313" key="5">
    <source>
        <dbReference type="EMBL" id="ABW28620.1"/>
    </source>
</evidence>
<dbReference type="RefSeq" id="WP_012164011.1">
    <property type="nucleotide sequence ID" value="NC_009925.1"/>
</dbReference>
<dbReference type="PANTHER" id="PTHR35092">
    <property type="entry name" value="CHLORINASE MJ1651"/>
    <property type="match status" value="1"/>
</dbReference>
<organism evidence="5 6">
    <name type="scientific">Acaryochloris marina (strain MBIC 11017)</name>
    <dbReference type="NCBI Taxonomy" id="329726"/>
    <lineage>
        <taxon>Bacteria</taxon>
        <taxon>Bacillati</taxon>
        <taxon>Cyanobacteriota</taxon>
        <taxon>Cyanophyceae</taxon>
        <taxon>Acaryochloridales</taxon>
        <taxon>Acaryochloridaceae</taxon>
        <taxon>Acaryochloris</taxon>
    </lineage>
</organism>
<dbReference type="Pfam" id="PF20257">
    <property type="entry name" value="SAM_HAT_C"/>
    <property type="match status" value="1"/>
</dbReference>
<dbReference type="PIRSF" id="PIRSF006779">
    <property type="entry name" value="UCP006779"/>
    <property type="match status" value="1"/>
</dbReference>
<dbReference type="Gene3D" id="2.40.30.90">
    <property type="entry name" value="Bacterial fluorinating enzyme like"/>
    <property type="match status" value="1"/>
</dbReference>
<dbReference type="STRING" id="329726.AM1_3630"/>
<keyword evidence="1" id="KW-0949">S-adenosyl-L-methionine</keyword>
<dbReference type="eggNOG" id="COG1912">
    <property type="taxonomic scope" value="Bacteria"/>
</dbReference>
<dbReference type="HOGENOM" id="CLU_059734_1_1_3"/>
<dbReference type="Proteomes" id="UP000000268">
    <property type="component" value="Chromosome"/>
</dbReference>
<dbReference type="SUPFAM" id="SSF101852">
    <property type="entry name" value="Bacterial fluorinating enzyme, C-terminal domain"/>
    <property type="match status" value="1"/>
</dbReference>
<evidence type="ECO:0000259" key="4">
    <source>
        <dbReference type="Pfam" id="PF20257"/>
    </source>
</evidence>
<proteinExistence type="inferred from homology"/>
<dbReference type="Pfam" id="PF01887">
    <property type="entry name" value="SAM_HAT_N"/>
    <property type="match status" value="1"/>
</dbReference>
<dbReference type="InterPro" id="IPR002747">
    <property type="entry name" value="SAM_OH_AdoTrfase"/>
</dbReference>
<dbReference type="Gene3D" id="3.40.50.10790">
    <property type="entry name" value="S-adenosyl-l-methionine hydroxide adenosyltransferase, N-terminal"/>
    <property type="match status" value="1"/>
</dbReference>
<dbReference type="KEGG" id="amr:AM1_3630"/>
<evidence type="ECO:0008006" key="7">
    <source>
        <dbReference type="Google" id="ProtNLM"/>
    </source>
</evidence>
<feature type="domain" description="S-adenosyl-l-methionine hydroxide adenosyltransferase N-terminal" evidence="3">
    <location>
        <begin position="2"/>
        <end position="148"/>
    </location>
</feature>
<dbReference type="InterPro" id="IPR046469">
    <property type="entry name" value="SAM_HAT_N"/>
</dbReference>
<keyword evidence="6" id="KW-1185">Reference proteome</keyword>
<dbReference type="PANTHER" id="PTHR35092:SF1">
    <property type="entry name" value="CHLORINASE MJ1651"/>
    <property type="match status" value="1"/>
</dbReference>
<dbReference type="SUPFAM" id="SSF102522">
    <property type="entry name" value="Bacterial fluorinating enzyme, N-terminal domain"/>
    <property type="match status" value="1"/>
</dbReference>
<evidence type="ECO:0000313" key="6">
    <source>
        <dbReference type="Proteomes" id="UP000000268"/>
    </source>
</evidence>
<evidence type="ECO:0000256" key="2">
    <source>
        <dbReference type="ARBA" id="ARBA00024035"/>
    </source>
</evidence>
<name>B0C3C1_ACAM1</name>
<reference evidence="5 6" key="1">
    <citation type="journal article" date="2008" name="Proc. Natl. Acad. Sci. U.S.A.">
        <title>Niche adaptation and genome expansion in the chlorophyll d-producing cyanobacterium Acaryochloris marina.</title>
        <authorList>
            <person name="Swingley W.D."/>
            <person name="Chen M."/>
            <person name="Cheung P.C."/>
            <person name="Conrad A.L."/>
            <person name="Dejesa L.C."/>
            <person name="Hao J."/>
            <person name="Honchak B.M."/>
            <person name="Karbach L.E."/>
            <person name="Kurdoglu A."/>
            <person name="Lahiri S."/>
            <person name="Mastrian S.D."/>
            <person name="Miyashita H."/>
            <person name="Page L."/>
            <person name="Ramakrishna P."/>
            <person name="Satoh S."/>
            <person name="Sattley W.M."/>
            <person name="Shimada Y."/>
            <person name="Taylor H.L."/>
            <person name="Tomo T."/>
            <person name="Tsuchiya T."/>
            <person name="Wang Z.T."/>
            <person name="Raymond J."/>
            <person name="Mimuro M."/>
            <person name="Blankenship R.E."/>
            <person name="Touchman J.W."/>
        </authorList>
    </citation>
    <scope>NUCLEOTIDE SEQUENCE [LARGE SCALE GENOMIC DNA]</scope>
    <source>
        <strain evidence="6">MBIC 11017</strain>
    </source>
</reference>
<accession>B0C3C1</accession>
<dbReference type="OrthoDB" id="9792195at2"/>
<protein>
    <recommendedName>
        <fullName evidence="7">SAM-dependent chlorinase/fluorinase</fullName>
    </recommendedName>
</protein>
<dbReference type="AlphaFoldDB" id="B0C3C1"/>
<feature type="domain" description="S-adenosyl-l-methionine hydroxide adenosyltransferase C-terminal" evidence="4">
    <location>
        <begin position="174"/>
        <end position="255"/>
    </location>
</feature>
<dbReference type="InterPro" id="IPR046470">
    <property type="entry name" value="SAM_HAT_C"/>
</dbReference>
<gene>
    <name evidence="5" type="ordered locus">AM1_3630</name>
</gene>
<sequence>MITLLTDFGLEDVYVGVMKGVIAGIHPQAHVIDLTHQIPPQNIALGSFQLGNAYPHFPPGTIHVAVVDPGVGSHRRAIAIQMPSGILIGPDNGLFSHVLRYEAAIAAVELTNSQYWYSTQPSNTFHGRDIFAPAAAYLAKGLSLQVLGPKVPLSALTALSNIFTWQPTPNGGTGNIQAIDYFGNLITNIPASEVQHISWSLQIDQHHIHSTTSYTTEEAYPTLKALVGSHGWLEIALPNGSAHHILNSKIGEPVELHLHP</sequence>